<feature type="chain" id="PRO_5001855838" evidence="2">
    <location>
        <begin position="23"/>
        <end position="82"/>
    </location>
</feature>
<feature type="region of interest" description="Disordered" evidence="1">
    <location>
        <begin position="58"/>
        <end position="82"/>
    </location>
</feature>
<protein>
    <submittedName>
        <fullName evidence="3">Uncharacterized protein</fullName>
    </submittedName>
</protein>
<proteinExistence type="predicted"/>
<evidence type="ECO:0000313" key="3">
    <source>
        <dbReference type="EMBL" id="CDX40882.1"/>
    </source>
</evidence>
<dbReference type="AlphaFoldDB" id="A0A090FH05"/>
<organism evidence="3 4">
    <name type="scientific">Mesorhizobium plurifarium</name>
    <dbReference type="NCBI Taxonomy" id="69974"/>
    <lineage>
        <taxon>Bacteria</taxon>
        <taxon>Pseudomonadati</taxon>
        <taxon>Pseudomonadota</taxon>
        <taxon>Alphaproteobacteria</taxon>
        <taxon>Hyphomicrobiales</taxon>
        <taxon>Phyllobacteriaceae</taxon>
        <taxon>Mesorhizobium</taxon>
    </lineage>
</organism>
<keyword evidence="2" id="KW-0732">Signal</keyword>
<reference evidence="3 4" key="1">
    <citation type="submission" date="2014-08" db="EMBL/GenBank/DDBJ databases">
        <authorList>
            <person name="Moulin Lionel"/>
        </authorList>
    </citation>
    <scope>NUCLEOTIDE SEQUENCE [LARGE SCALE GENOMIC DNA]</scope>
</reference>
<dbReference type="EMBL" id="CCNB01000024">
    <property type="protein sequence ID" value="CDX40882.1"/>
    <property type="molecule type" value="Genomic_DNA"/>
</dbReference>
<accession>A0A090FH05</accession>
<evidence type="ECO:0000256" key="2">
    <source>
        <dbReference type="SAM" id="SignalP"/>
    </source>
</evidence>
<feature type="compositionally biased region" description="Polar residues" evidence="1">
    <location>
        <begin position="72"/>
        <end position="82"/>
    </location>
</feature>
<sequence length="82" mass="8813">MKIGRIIPAIFIAIISAGPASADDHQTETVAIKFNHVLPNTSGKSLIVVEVDYPPGALPSRTDMPDRPLSMPTCSRARSSQR</sequence>
<name>A0A090FH05_MESPL</name>
<feature type="signal peptide" evidence="2">
    <location>
        <begin position="1"/>
        <end position="22"/>
    </location>
</feature>
<gene>
    <name evidence="3" type="ORF">MPLDJ20_300012</name>
</gene>
<dbReference type="Proteomes" id="UP000046373">
    <property type="component" value="Unassembled WGS sequence"/>
</dbReference>
<evidence type="ECO:0000313" key="4">
    <source>
        <dbReference type="Proteomes" id="UP000046373"/>
    </source>
</evidence>
<evidence type="ECO:0000256" key="1">
    <source>
        <dbReference type="SAM" id="MobiDB-lite"/>
    </source>
</evidence>